<feature type="transmembrane region" description="Helical" evidence="6">
    <location>
        <begin position="142"/>
        <end position="161"/>
    </location>
</feature>
<evidence type="ECO:0000256" key="2">
    <source>
        <dbReference type="ARBA" id="ARBA00022475"/>
    </source>
</evidence>
<comment type="caution">
    <text evidence="7">The sequence shown here is derived from an EMBL/GenBank/DDBJ whole genome shotgun (WGS) entry which is preliminary data.</text>
</comment>
<dbReference type="Proteomes" id="UP001254848">
    <property type="component" value="Unassembled WGS sequence"/>
</dbReference>
<evidence type="ECO:0000256" key="5">
    <source>
        <dbReference type="ARBA" id="ARBA00023136"/>
    </source>
</evidence>
<proteinExistence type="predicted"/>
<dbReference type="EMBL" id="JAUOZS010000001">
    <property type="protein sequence ID" value="MDT8903225.1"/>
    <property type="molecule type" value="Genomic_DNA"/>
</dbReference>
<feature type="transmembrane region" description="Helical" evidence="6">
    <location>
        <begin position="86"/>
        <end position="107"/>
    </location>
</feature>
<keyword evidence="3 6" id="KW-0812">Transmembrane</keyword>
<dbReference type="RefSeq" id="WP_413781684.1">
    <property type="nucleotide sequence ID" value="NZ_JAUOZS010000001.1"/>
</dbReference>
<evidence type="ECO:0000313" key="7">
    <source>
        <dbReference type="EMBL" id="MDT8903225.1"/>
    </source>
</evidence>
<keyword evidence="5 6" id="KW-0472">Membrane</keyword>
<dbReference type="PANTHER" id="PTHR38601:SF1">
    <property type="entry name" value="HYDROGENASE-4 COMPONENT E"/>
    <property type="match status" value="1"/>
</dbReference>
<feature type="transmembrane region" description="Helical" evidence="6">
    <location>
        <begin position="167"/>
        <end position="189"/>
    </location>
</feature>
<evidence type="ECO:0000256" key="1">
    <source>
        <dbReference type="ARBA" id="ARBA00004651"/>
    </source>
</evidence>
<name>A0ABU3P2F6_9FIRM</name>
<organism evidence="7 8">
    <name type="scientific">Anaeroselena agilis</name>
    <dbReference type="NCBI Taxonomy" id="3063788"/>
    <lineage>
        <taxon>Bacteria</taxon>
        <taxon>Bacillati</taxon>
        <taxon>Bacillota</taxon>
        <taxon>Negativicutes</taxon>
        <taxon>Acetonemataceae</taxon>
        <taxon>Anaeroselena</taxon>
    </lineage>
</organism>
<gene>
    <name evidence="7" type="ORF">Q4T40_18475</name>
</gene>
<dbReference type="PANTHER" id="PTHR38601">
    <property type="entry name" value="HYDROGENASE-4 COMPONENT E"/>
    <property type="match status" value="1"/>
</dbReference>
<feature type="transmembrane region" description="Helical" evidence="6">
    <location>
        <begin position="52"/>
        <end position="74"/>
    </location>
</feature>
<dbReference type="InterPro" id="IPR038730">
    <property type="entry name" value="HyfE-like"/>
</dbReference>
<accession>A0ABU3P2F6</accession>
<evidence type="ECO:0000256" key="6">
    <source>
        <dbReference type="SAM" id="Phobius"/>
    </source>
</evidence>
<protein>
    <submittedName>
        <fullName evidence="7">Hydrogenase</fullName>
    </submittedName>
</protein>
<keyword evidence="2" id="KW-1003">Cell membrane</keyword>
<evidence type="ECO:0000313" key="8">
    <source>
        <dbReference type="Proteomes" id="UP001254848"/>
    </source>
</evidence>
<keyword evidence="4 6" id="KW-1133">Transmembrane helix</keyword>
<evidence type="ECO:0000256" key="3">
    <source>
        <dbReference type="ARBA" id="ARBA00022692"/>
    </source>
</evidence>
<evidence type="ECO:0000256" key="4">
    <source>
        <dbReference type="ARBA" id="ARBA00022989"/>
    </source>
</evidence>
<sequence>MEILAFLLLISAFLLTRTTRLSTAVHILLAQSAVVAAACAAAGWQAGETHMFVAALLTVVVKAGLIPYALLRLVRLLKKEREVHPVVGPNGSSLAAVAAMVLSYGLIERALPAVISRDAVASAVALVLIGLFLIITRRQAIMQIVGLITVENGLYVLGLSTTRGLPLIIELGIFFDVLVMVTVMVILAFRLKRSFHSTDTSILKRLKG</sequence>
<keyword evidence="8" id="KW-1185">Reference proteome</keyword>
<feature type="transmembrane region" description="Helical" evidence="6">
    <location>
        <begin position="119"/>
        <end position="135"/>
    </location>
</feature>
<comment type="subcellular location">
    <subcellularLocation>
        <location evidence="1">Cell membrane</location>
        <topology evidence="1">Multi-pass membrane protein</topology>
    </subcellularLocation>
</comment>
<reference evidence="7 8" key="1">
    <citation type="submission" date="2023-07" db="EMBL/GenBank/DDBJ databases">
        <title>The novel representative of Negativicutes class, Anaeroselena agilis gen. nov. sp. nov.</title>
        <authorList>
            <person name="Prokofeva M.I."/>
            <person name="Elcheninov A.G."/>
            <person name="Klyukina A."/>
            <person name="Kublanov I.V."/>
            <person name="Frolov E.N."/>
            <person name="Podosokorskaya O.A."/>
        </authorList>
    </citation>
    <scope>NUCLEOTIDE SEQUENCE [LARGE SCALE GENOMIC DNA]</scope>
    <source>
        <strain evidence="7 8">4137-cl</strain>
    </source>
</reference>